<dbReference type="PANTHER" id="PTHR47481:SF41">
    <property type="entry name" value="COPIA-LIKE POLYPROTEIN_RETROTRANSPOSON"/>
    <property type="match status" value="1"/>
</dbReference>
<gene>
    <name evidence="2" type="primary">LOC107303511</name>
</gene>
<protein>
    <recommendedName>
        <fullName evidence="4">Retrotransposon gag domain-containing protein</fullName>
    </recommendedName>
</protein>
<reference evidence="2" key="1">
    <citation type="submission" date="2013-04" db="UniProtKB">
        <authorList>
            <consortium name="EnsemblPlants"/>
        </authorList>
    </citation>
    <scope>IDENTIFICATION</scope>
</reference>
<evidence type="ECO:0000313" key="2">
    <source>
        <dbReference type="EnsemblPlants" id="OB02G21990.1"/>
    </source>
</evidence>
<dbReference type="OMA" id="HEAWIAI"/>
<accession>J3LC32</accession>
<evidence type="ECO:0008006" key="4">
    <source>
        <dbReference type="Google" id="ProtNLM"/>
    </source>
</evidence>
<evidence type="ECO:0000313" key="3">
    <source>
        <dbReference type="Proteomes" id="UP000006038"/>
    </source>
</evidence>
<dbReference type="EnsemblPlants" id="OB02G21990.1">
    <property type="protein sequence ID" value="OB02G21990.1"/>
    <property type="gene ID" value="OB02G21990"/>
</dbReference>
<evidence type="ECO:0000256" key="1">
    <source>
        <dbReference type="SAM" id="MobiDB-lite"/>
    </source>
</evidence>
<organism evidence="2">
    <name type="scientific">Oryza brachyantha</name>
    <name type="common">malo sina</name>
    <dbReference type="NCBI Taxonomy" id="4533"/>
    <lineage>
        <taxon>Eukaryota</taxon>
        <taxon>Viridiplantae</taxon>
        <taxon>Streptophyta</taxon>
        <taxon>Embryophyta</taxon>
        <taxon>Tracheophyta</taxon>
        <taxon>Spermatophyta</taxon>
        <taxon>Magnoliopsida</taxon>
        <taxon>Liliopsida</taxon>
        <taxon>Poales</taxon>
        <taxon>Poaceae</taxon>
        <taxon>BOP clade</taxon>
        <taxon>Oryzoideae</taxon>
        <taxon>Oryzeae</taxon>
        <taxon>Oryzinae</taxon>
        <taxon>Oryza</taxon>
    </lineage>
</organism>
<dbReference type="HOGENOM" id="CLU_1095701_0_0_1"/>
<feature type="compositionally biased region" description="Polar residues" evidence="1">
    <location>
        <begin position="216"/>
        <end position="241"/>
    </location>
</feature>
<dbReference type="AlphaFoldDB" id="J3LC32"/>
<dbReference type="GeneID" id="107303511"/>
<keyword evidence="3" id="KW-1185">Reference proteome</keyword>
<dbReference type="Gramene" id="OB02G21990.1">
    <property type="protein sequence ID" value="OB02G21990.1"/>
    <property type="gene ID" value="OB02G21990"/>
</dbReference>
<dbReference type="KEGG" id="obr:107303511"/>
<dbReference type="Proteomes" id="UP000006038">
    <property type="component" value="Unassembled WGS sequence"/>
</dbReference>
<proteinExistence type="predicted"/>
<feature type="region of interest" description="Disordered" evidence="1">
    <location>
        <begin position="216"/>
        <end position="254"/>
    </location>
</feature>
<dbReference type="RefSeq" id="XP_015688564.1">
    <property type="nucleotide sequence ID" value="XM_015833078.1"/>
</dbReference>
<sequence>MAKVAKARADATTTIDPIDLAVGGPDHDMDVSHAMLFHEAAAVLNLHTQAVSMQNTRNVVPVVLDTSSGNYPTTSALPDWTWINVVVKSWFYSTISADLANVVIDHRTTTHEAWIAIEGHFLGNQETHALHLDAKFRAFVQGDLSITNYFKCFKKMADDLAEHVTDRTLVLNVISGINECYKDIDVHFRRGHPFPSFIAVRNELLLEEINMMSHPTTPSTALVATGSSSTRQSTPTNSGAPQSDDSKQKKKQKD</sequence>
<dbReference type="eggNOG" id="KOG0017">
    <property type="taxonomic scope" value="Eukaryota"/>
</dbReference>
<name>J3LC32_ORYBR</name>
<dbReference type="OrthoDB" id="689992at2759"/>
<dbReference type="PANTHER" id="PTHR47481">
    <property type="match status" value="1"/>
</dbReference>